<reference evidence="2" key="1">
    <citation type="submission" date="2016-03" db="EMBL/GenBank/DDBJ databases">
        <title>Gut transcriptome analysis on engorged females of Ornithodoros mimon (Acari: Argasidae) and phylogenetic inferences of soft ticks.</title>
        <authorList>
            <person name="Landulfo G.A."/>
            <person name="Giovanni D."/>
            <person name="Carvalho E."/>
            <person name="Junqueira-de-Azevedo I."/>
            <person name="Patane J."/>
            <person name="Mendoca R."/>
            <person name="Barros-Battesti D."/>
        </authorList>
    </citation>
    <scope>NUCLEOTIDE SEQUENCE</scope>
    <source>
        <strain evidence="2">Females</strain>
        <tissue evidence="2">Gut</tissue>
    </source>
</reference>
<protein>
    <submittedName>
        <fullName evidence="2">Uncharacterized protein</fullName>
    </submittedName>
</protein>
<sequence length="256" mass="28099">SPRRWEAAAMSLILKALGVFLIFALVSTCWAHYYHGFHYRPHRQYHYGPVVYPLRYGRWRHPPRYLIPRPPPGVEVSLPTTSTPTATAVTDATAVPPDATATEVLEMLLPTFFPDLDERANLVNVDTMSSEQLLALLSGGTDEALKSAMMPVVLLLDRGQRSLGKEPITPTTVLPEEASTGADEEGTGRFFKPMSDETRANLLSLLRQKLFPFVSMNREGNRVPVKATPPVATTVPSAVTDVPQPTPATGLPRTSL</sequence>
<accession>A0A147BAA2</accession>
<feature type="region of interest" description="Disordered" evidence="1">
    <location>
        <begin position="236"/>
        <end position="256"/>
    </location>
</feature>
<evidence type="ECO:0000256" key="1">
    <source>
        <dbReference type="SAM" id="MobiDB-lite"/>
    </source>
</evidence>
<dbReference type="AlphaFoldDB" id="A0A147BAA2"/>
<proteinExistence type="predicted"/>
<organism evidence="2">
    <name type="scientific">Alectorobius mimon</name>
    <dbReference type="NCBI Taxonomy" id="360319"/>
    <lineage>
        <taxon>Eukaryota</taxon>
        <taxon>Metazoa</taxon>
        <taxon>Ecdysozoa</taxon>
        <taxon>Arthropoda</taxon>
        <taxon>Chelicerata</taxon>
        <taxon>Arachnida</taxon>
        <taxon>Acari</taxon>
        <taxon>Parasitiformes</taxon>
        <taxon>Ixodida</taxon>
        <taxon>Ixodoidea</taxon>
        <taxon>Argasidae</taxon>
        <taxon>Ornithodorinae</taxon>
        <taxon>Alectorobius</taxon>
    </lineage>
</organism>
<feature type="non-terminal residue" evidence="2">
    <location>
        <position position="1"/>
    </location>
</feature>
<evidence type="ECO:0000313" key="2">
    <source>
        <dbReference type="EMBL" id="JAR87706.1"/>
    </source>
</evidence>
<dbReference type="EMBL" id="GEIB01000014">
    <property type="protein sequence ID" value="JAR87706.1"/>
    <property type="molecule type" value="Transcribed_RNA"/>
</dbReference>
<name>A0A147BAA2_9ACAR</name>